<evidence type="ECO:0000256" key="12">
    <source>
        <dbReference type="HAMAP-Rule" id="MF_00974"/>
    </source>
</evidence>
<dbReference type="GO" id="GO:0008270">
    <property type="term" value="F:zinc ion binding"/>
    <property type="evidence" value="ECO:0007669"/>
    <property type="project" value="UniProtKB-UniRule"/>
</dbReference>
<evidence type="ECO:0000256" key="10">
    <source>
        <dbReference type="ARBA" id="ARBA00023125"/>
    </source>
</evidence>
<dbReference type="SMART" id="SM00493">
    <property type="entry name" value="TOPRIM"/>
    <property type="match status" value="1"/>
</dbReference>
<proteinExistence type="inferred from homology"/>
<dbReference type="InterPro" id="IPR019475">
    <property type="entry name" value="DNA_primase_DnaB-bd"/>
</dbReference>
<gene>
    <name evidence="12" type="primary">dnaG</name>
    <name evidence="17" type="ORF">DX116_15725</name>
</gene>
<keyword evidence="1 12" id="KW-0240">DNA-directed RNA polymerase</keyword>
<keyword evidence="18" id="KW-1185">Reference proteome</keyword>
<comment type="cofactor">
    <cofactor evidence="12 13 14">
        <name>Zn(2+)</name>
        <dbReference type="ChEBI" id="CHEBI:29105"/>
    </cofactor>
    <text evidence="12 13 14">Binds 1 zinc ion per monomer.</text>
</comment>
<dbReference type="GO" id="GO:0003899">
    <property type="term" value="F:DNA-directed RNA polymerase activity"/>
    <property type="evidence" value="ECO:0007669"/>
    <property type="project" value="UniProtKB-UniRule"/>
</dbReference>
<evidence type="ECO:0000256" key="8">
    <source>
        <dbReference type="ARBA" id="ARBA00022833"/>
    </source>
</evidence>
<dbReference type="FunFam" id="3.90.580.10:FF:000001">
    <property type="entry name" value="DNA primase"/>
    <property type="match status" value="1"/>
</dbReference>
<dbReference type="InterPro" id="IPR037068">
    <property type="entry name" value="DNA_primase_core_N_sf"/>
</dbReference>
<dbReference type="InterPro" id="IPR030846">
    <property type="entry name" value="DnaG_bac"/>
</dbReference>
<reference evidence="17 18" key="1">
    <citation type="submission" date="2018-08" db="EMBL/GenBank/DDBJ databases">
        <title>Aeromicrobium sp. M2KJ-4, whole genome shotgun sequence.</title>
        <authorList>
            <person name="Tuo L."/>
        </authorList>
    </citation>
    <scope>NUCLEOTIDE SEQUENCE [LARGE SCALE GENOMIC DNA]</scope>
    <source>
        <strain evidence="17 18">M2KJ-4</strain>
    </source>
</reference>
<feature type="region of interest" description="Disordered" evidence="15">
    <location>
        <begin position="447"/>
        <end position="483"/>
    </location>
</feature>
<dbReference type="InterPro" id="IPR050219">
    <property type="entry name" value="DnaG_primase"/>
</dbReference>
<dbReference type="GO" id="GO:0005737">
    <property type="term" value="C:cytoplasm"/>
    <property type="evidence" value="ECO:0007669"/>
    <property type="project" value="TreeGrafter"/>
</dbReference>
<evidence type="ECO:0000313" key="18">
    <source>
        <dbReference type="Proteomes" id="UP000265581"/>
    </source>
</evidence>
<evidence type="ECO:0000256" key="7">
    <source>
        <dbReference type="ARBA" id="ARBA00022771"/>
    </source>
</evidence>
<dbReference type="SMART" id="SM00766">
    <property type="entry name" value="DnaG_DnaB_bind"/>
    <property type="match status" value="1"/>
</dbReference>
<evidence type="ECO:0000256" key="9">
    <source>
        <dbReference type="ARBA" id="ARBA00022842"/>
    </source>
</evidence>
<dbReference type="Pfam" id="PF10410">
    <property type="entry name" value="DnaB_bind"/>
    <property type="match status" value="1"/>
</dbReference>
<evidence type="ECO:0000259" key="16">
    <source>
        <dbReference type="PROSITE" id="PS50880"/>
    </source>
</evidence>
<evidence type="ECO:0000256" key="15">
    <source>
        <dbReference type="SAM" id="MobiDB-lite"/>
    </source>
</evidence>
<dbReference type="Pfam" id="PF08275">
    <property type="entry name" value="DNAG_N"/>
    <property type="match status" value="1"/>
</dbReference>
<dbReference type="PROSITE" id="PS50880">
    <property type="entry name" value="TOPRIM"/>
    <property type="match status" value="1"/>
</dbReference>
<feature type="domain" description="Toprim" evidence="16">
    <location>
        <begin position="264"/>
        <end position="350"/>
    </location>
</feature>
<evidence type="ECO:0000256" key="4">
    <source>
        <dbReference type="ARBA" id="ARBA00022695"/>
    </source>
</evidence>
<dbReference type="CDD" id="cd03364">
    <property type="entry name" value="TOPRIM_DnaG_primases"/>
    <property type="match status" value="1"/>
</dbReference>
<dbReference type="GO" id="GO:0000428">
    <property type="term" value="C:DNA-directed RNA polymerase complex"/>
    <property type="evidence" value="ECO:0007669"/>
    <property type="project" value="UniProtKB-KW"/>
</dbReference>
<dbReference type="Pfam" id="PF13662">
    <property type="entry name" value="Toprim_4"/>
    <property type="match status" value="1"/>
</dbReference>
<dbReference type="SUPFAM" id="SSF56731">
    <property type="entry name" value="DNA primase core"/>
    <property type="match status" value="1"/>
</dbReference>
<dbReference type="InterPro" id="IPR013264">
    <property type="entry name" value="DNAG_N"/>
</dbReference>
<dbReference type="InterPro" id="IPR036977">
    <property type="entry name" value="DNA_primase_Znf_CHC2"/>
</dbReference>
<comment type="catalytic activity">
    <reaction evidence="12">
        <text>ssDNA + n NTP = ssDNA/pppN(pN)n-1 hybrid + (n-1) diphosphate.</text>
        <dbReference type="EC" id="2.7.7.101"/>
    </reaction>
</comment>
<evidence type="ECO:0000256" key="2">
    <source>
        <dbReference type="ARBA" id="ARBA00022515"/>
    </source>
</evidence>
<dbReference type="SUPFAM" id="SSF57783">
    <property type="entry name" value="Zinc beta-ribbon"/>
    <property type="match status" value="1"/>
</dbReference>
<keyword evidence="7 12" id="KW-0863">Zinc-finger</keyword>
<dbReference type="InterPro" id="IPR006295">
    <property type="entry name" value="DNA_primase_DnaG"/>
</dbReference>
<sequence length="640" mass="70069">MAGRIKDEDIQLVRERTRIDEVIEQYVTLKNAGGGSRKGLCPFHDEKSPSFNVRPSVGSYHCFGCGAGGDVFKFVMEIEGLSFVETIERLAAKAGITLRYEDGGTPGPRRDPNQRPRLLAAHREAGEFYATTLQSSPDAQAGRQFVKDRGFDQAAAETFGMGFAPRGGEQLVAHLKGKGFTDDELVVGGLASRGSRGLYDRFRGRLLWPIREMTGEIIGFGARRMFDDDRVEAKYLNTSETPIYKKSQVLYGLDLARRSISSSGQAVIVEGYTDVMACHEAGVKTAVATCGTAFGEDHARVMRRLMLDDQAFHGEVIFTFDGDEAGQRAALKTFNGDQQFVAQTYVAVEPRGMDPCDLRLADGDAAVRELVASRIPLYRFVLDNMLGKYDLDRGDQRVDAIREAVGLASAIRDRSKVDELLREIAGRVGTDVDQVRSEHRRRVAIAAKTASSAASAPAQGTGPGAPHGPTDEAPLPSPAVNFGQPQFADEREALKAIVQHPHLVAVHADDLDDNDFTHPISKVIWKHVEAMAWPSGPDTTWLPKLADSITDDDAKRILSIAAVEPMRAREGNTGAVVTAVILRLQMLTLGRRIGEIKSKLQRTNPIEQADPYNQMFGELIALEQQLRGLRDRLLSGDVPS</sequence>
<evidence type="ECO:0000256" key="11">
    <source>
        <dbReference type="ARBA" id="ARBA00023163"/>
    </source>
</evidence>
<evidence type="ECO:0000256" key="6">
    <source>
        <dbReference type="ARBA" id="ARBA00022723"/>
    </source>
</evidence>
<dbReference type="Pfam" id="PF01807">
    <property type="entry name" value="Zn_ribbon_DnaG"/>
    <property type="match status" value="1"/>
</dbReference>
<dbReference type="InterPro" id="IPR006171">
    <property type="entry name" value="TOPRIM_dom"/>
</dbReference>
<keyword evidence="11 12" id="KW-0804">Transcription</keyword>
<feature type="zinc finger region" description="CHC2-type" evidence="12 14">
    <location>
        <begin position="41"/>
        <end position="65"/>
    </location>
</feature>
<keyword evidence="5 12" id="KW-0235">DNA replication</keyword>
<evidence type="ECO:0000256" key="5">
    <source>
        <dbReference type="ARBA" id="ARBA00022705"/>
    </source>
</evidence>
<keyword evidence="6 12" id="KW-0479">Metal-binding</keyword>
<feature type="compositionally biased region" description="Low complexity" evidence="15">
    <location>
        <begin position="447"/>
        <end position="460"/>
    </location>
</feature>
<organism evidence="17 18">
    <name type="scientific">Aeromicrobium endophyticum</name>
    <dbReference type="NCBI Taxonomy" id="2292704"/>
    <lineage>
        <taxon>Bacteria</taxon>
        <taxon>Bacillati</taxon>
        <taxon>Actinomycetota</taxon>
        <taxon>Actinomycetes</taxon>
        <taxon>Propionibacteriales</taxon>
        <taxon>Nocardioidaceae</taxon>
        <taxon>Aeromicrobium</taxon>
    </lineage>
</organism>
<dbReference type="InterPro" id="IPR034151">
    <property type="entry name" value="TOPRIM_DnaG_bac"/>
</dbReference>
<dbReference type="EMBL" id="QUBR01000002">
    <property type="protein sequence ID" value="REK70569.1"/>
    <property type="molecule type" value="Genomic_DNA"/>
</dbReference>
<dbReference type="PIRSF" id="PIRSF002811">
    <property type="entry name" value="DnaG"/>
    <property type="match status" value="1"/>
</dbReference>
<dbReference type="Gene3D" id="3.90.580.10">
    <property type="entry name" value="Zinc finger, CHC2-type domain"/>
    <property type="match status" value="1"/>
</dbReference>
<dbReference type="InterPro" id="IPR013173">
    <property type="entry name" value="DNA_primase_DnaG_DnaB-bd_dom"/>
</dbReference>
<keyword evidence="3 12" id="KW-0808">Transferase</keyword>
<keyword evidence="4 12" id="KW-0548">Nucleotidyltransferase</keyword>
<comment type="subunit">
    <text evidence="12">Monomer. Interacts with DnaB.</text>
</comment>
<comment type="function">
    <text evidence="12 13">RNA polymerase that catalyzes the synthesis of short RNA molecules used as primers for DNA polymerase during DNA replication.</text>
</comment>
<evidence type="ECO:0000256" key="3">
    <source>
        <dbReference type="ARBA" id="ARBA00022679"/>
    </source>
</evidence>
<dbReference type="InterPro" id="IPR002694">
    <property type="entry name" value="Znf_CHC2"/>
</dbReference>
<dbReference type="GO" id="GO:0006269">
    <property type="term" value="P:DNA replication, synthesis of primer"/>
    <property type="evidence" value="ECO:0007669"/>
    <property type="project" value="UniProtKB-UniRule"/>
</dbReference>
<protein>
    <recommendedName>
        <fullName evidence="12 13">DNA primase</fullName>
        <ecNumber evidence="12">2.7.7.101</ecNumber>
    </recommendedName>
</protein>
<dbReference type="AlphaFoldDB" id="A0A371P3P7"/>
<comment type="caution">
    <text evidence="17">The sequence shown here is derived from an EMBL/GenBank/DDBJ whole genome shotgun (WGS) entry which is preliminary data.</text>
</comment>
<dbReference type="PANTHER" id="PTHR30313:SF2">
    <property type="entry name" value="DNA PRIMASE"/>
    <property type="match status" value="1"/>
</dbReference>
<dbReference type="GO" id="GO:1990077">
    <property type="term" value="C:primosome complex"/>
    <property type="evidence" value="ECO:0007669"/>
    <property type="project" value="UniProtKB-KW"/>
</dbReference>
<evidence type="ECO:0000256" key="13">
    <source>
        <dbReference type="PIRNR" id="PIRNR002811"/>
    </source>
</evidence>
<keyword evidence="9" id="KW-0460">Magnesium</keyword>
<evidence type="ECO:0000313" key="17">
    <source>
        <dbReference type="EMBL" id="REK70569.1"/>
    </source>
</evidence>
<dbReference type="NCBIfam" id="TIGR01391">
    <property type="entry name" value="dnaG"/>
    <property type="match status" value="1"/>
</dbReference>
<dbReference type="RefSeq" id="WP_119705159.1">
    <property type="nucleotide sequence ID" value="NZ_JBHSOI010000002.1"/>
</dbReference>
<name>A0A371P3P7_9ACTN</name>
<keyword evidence="8 12" id="KW-0862">Zinc</keyword>
<dbReference type="GO" id="GO:0003677">
    <property type="term" value="F:DNA binding"/>
    <property type="evidence" value="ECO:0007669"/>
    <property type="project" value="UniProtKB-KW"/>
</dbReference>
<evidence type="ECO:0000256" key="1">
    <source>
        <dbReference type="ARBA" id="ARBA00022478"/>
    </source>
</evidence>
<comment type="similarity">
    <text evidence="12 13">Belongs to the DnaG primase family.</text>
</comment>
<keyword evidence="10 12" id="KW-0238">DNA-binding</keyword>
<dbReference type="PANTHER" id="PTHR30313">
    <property type="entry name" value="DNA PRIMASE"/>
    <property type="match status" value="1"/>
</dbReference>
<comment type="domain">
    <text evidence="12">Contains an N-terminal zinc-binding domain, a central core domain that contains the primase activity, and a C-terminal DnaB-binding domain.</text>
</comment>
<evidence type="ECO:0000256" key="14">
    <source>
        <dbReference type="PIRSR" id="PIRSR002811-1"/>
    </source>
</evidence>
<dbReference type="Gene3D" id="3.40.1360.10">
    <property type="match status" value="1"/>
</dbReference>
<dbReference type="Proteomes" id="UP000265581">
    <property type="component" value="Unassembled WGS sequence"/>
</dbReference>
<dbReference type="Pfam" id="PF08278">
    <property type="entry name" value="DnaG_DnaB_bind"/>
    <property type="match status" value="1"/>
</dbReference>
<dbReference type="Gene3D" id="3.90.980.10">
    <property type="entry name" value="DNA primase, catalytic core, N-terminal domain"/>
    <property type="match status" value="1"/>
</dbReference>
<accession>A0A371P3P7</accession>
<dbReference type="EC" id="2.7.7.101" evidence="12"/>
<dbReference type="OrthoDB" id="9803773at2"/>
<dbReference type="SMART" id="SM00400">
    <property type="entry name" value="ZnF_CHCC"/>
    <property type="match status" value="1"/>
</dbReference>
<keyword evidence="2 12" id="KW-0639">Primosome</keyword>
<dbReference type="HAMAP" id="MF_00974">
    <property type="entry name" value="DNA_primase_DnaG"/>
    <property type="match status" value="1"/>
</dbReference>